<dbReference type="CDD" id="cd03811">
    <property type="entry name" value="GT4_GT28_WabH-like"/>
    <property type="match status" value="1"/>
</dbReference>
<evidence type="ECO:0000313" key="3">
    <source>
        <dbReference type="EMBL" id="KAB4455970.1"/>
    </source>
</evidence>
<evidence type="ECO:0000259" key="1">
    <source>
        <dbReference type="Pfam" id="PF00534"/>
    </source>
</evidence>
<dbReference type="GO" id="GO:0016757">
    <property type="term" value="F:glycosyltransferase activity"/>
    <property type="evidence" value="ECO:0007669"/>
    <property type="project" value="InterPro"/>
</dbReference>
<dbReference type="EMBL" id="WCSB01000001">
    <property type="protein sequence ID" value="KAB4455970.1"/>
    <property type="molecule type" value="Genomic_DNA"/>
</dbReference>
<dbReference type="PANTHER" id="PTHR12526:SF630">
    <property type="entry name" value="GLYCOSYLTRANSFERASE"/>
    <property type="match status" value="1"/>
</dbReference>
<gene>
    <name evidence="3" type="ORF">GAN93_03060</name>
    <name evidence="4" type="ORF">PO127_18935</name>
</gene>
<evidence type="ECO:0000313" key="5">
    <source>
        <dbReference type="Proteomes" id="UP000460317"/>
    </source>
</evidence>
<feature type="domain" description="Glycosyl transferase family 1" evidence="1">
    <location>
        <begin position="201"/>
        <end position="357"/>
    </location>
</feature>
<evidence type="ECO:0000313" key="4">
    <source>
        <dbReference type="EMBL" id="MDC2237819.1"/>
    </source>
</evidence>
<accession>A0A7J5JWX0</accession>
<name>A0A7J5JWX0_BACT4</name>
<dbReference type="Proteomes" id="UP001217776">
    <property type="component" value="Unassembled WGS sequence"/>
</dbReference>
<dbReference type="Gene3D" id="3.40.50.2000">
    <property type="entry name" value="Glycogen Phosphorylase B"/>
    <property type="match status" value="2"/>
</dbReference>
<dbReference type="AlphaFoldDB" id="A0A7J5JWX0"/>
<dbReference type="Pfam" id="PF13439">
    <property type="entry name" value="Glyco_transf_4"/>
    <property type="match status" value="1"/>
</dbReference>
<dbReference type="InterPro" id="IPR028098">
    <property type="entry name" value="Glyco_trans_4-like_N"/>
</dbReference>
<sequence length="377" mass="43920">MKKKVLFMMPALPGGGAEKVLIDILKNFDYASYEVTLFLEYKEGVYLNDVPEEVRILALHSQNTIWFERFHRVLRIFHSYVLFHTLIYKYMFMKLLKGERFNTIVSFMEGAAVKFHSYIIHKANNNLSWVHIDLKQKHWSLDFFRNEKDEFKVYRKMDKIVFVSEDVKRMFLELYAIENDKCKVIYNLIDKNVIQRLAISNNAIKRKFTICMVGRLNRQKRYDRALKVAKRLKSDGCDFDLWIIGEGSLEKSLKAMSHEYGMDDCVHFLGFQKPSYPYMKEADIYLNTSEAEGYPLVVCEALCLGLAIVATDISGASEILASSEYGLLVSEKEEDIYNGLKRLMDDAALYGDYRAKALQRAEMFDVPTTMAQIYKVL</sequence>
<feature type="domain" description="Glycosyltransferase subfamily 4-like N-terminal" evidence="2">
    <location>
        <begin position="15"/>
        <end position="191"/>
    </location>
</feature>
<dbReference type="Proteomes" id="UP000460317">
    <property type="component" value="Unassembled WGS sequence"/>
</dbReference>
<protein>
    <submittedName>
        <fullName evidence="3">Glycosyltransferase</fullName>
    </submittedName>
</protein>
<comment type="caution">
    <text evidence="3">The sequence shown here is derived from an EMBL/GenBank/DDBJ whole genome shotgun (WGS) entry which is preliminary data.</text>
</comment>
<reference evidence="3 5" key="1">
    <citation type="journal article" date="2019" name="Nat. Med.">
        <title>A library of human gut bacterial isolates paired with longitudinal multiomics data enables mechanistic microbiome research.</title>
        <authorList>
            <person name="Poyet M."/>
            <person name="Groussin M."/>
            <person name="Gibbons S.M."/>
            <person name="Avila-Pacheco J."/>
            <person name="Jiang X."/>
            <person name="Kearney S.M."/>
            <person name="Perrotta A.R."/>
            <person name="Berdy B."/>
            <person name="Zhao S."/>
            <person name="Lieberman T.D."/>
            <person name="Swanson P.K."/>
            <person name="Smith M."/>
            <person name="Roesemann S."/>
            <person name="Alexander J.E."/>
            <person name="Rich S.A."/>
            <person name="Livny J."/>
            <person name="Vlamakis H."/>
            <person name="Clish C."/>
            <person name="Bullock K."/>
            <person name="Deik A."/>
            <person name="Scott J."/>
            <person name="Pierce K.A."/>
            <person name="Xavier R.J."/>
            <person name="Alm E.J."/>
        </authorList>
    </citation>
    <scope>NUCLEOTIDE SEQUENCE [LARGE SCALE GENOMIC DNA]</scope>
    <source>
        <strain evidence="3 5">BIOML-A165</strain>
    </source>
</reference>
<dbReference type="PANTHER" id="PTHR12526">
    <property type="entry name" value="GLYCOSYLTRANSFERASE"/>
    <property type="match status" value="1"/>
</dbReference>
<dbReference type="EMBL" id="JAQNVG010000036">
    <property type="protein sequence ID" value="MDC2237819.1"/>
    <property type="molecule type" value="Genomic_DNA"/>
</dbReference>
<proteinExistence type="predicted"/>
<organism evidence="3 5">
    <name type="scientific">Bacteroides thetaiotaomicron</name>
    <dbReference type="NCBI Taxonomy" id="818"/>
    <lineage>
        <taxon>Bacteria</taxon>
        <taxon>Pseudomonadati</taxon>
        <taxon>Bacteroidota</taxon>
        <taxon>Bacteroidia</taxon>
        <taxon>Bacteroidales</taxon>
        <taxon>Bacteroidaceae</taxon>
        <taxon>Bacteroides</taxon>
    </lineage>
</organism>
<dbReference type="SUPFAM" id="SSF53756">
    <property type="entry name" value="UDP-Glycosyltransferase/glycogen phosphorylase"/>
    <property type="match status" value="1"/>
</dbReference>
<evidence type="ECO:0000259" key="2">
    <source>
        <dbReference type="Pfam" id="PF13439"/>
    </source>
</evidence>
<keyword evidence="3" id="KW-0808">Transferase</keyword>
<dbReference type="InterPro" id="IPR001296">
    <property type="entry name" value="Glyco_trans_1"/>
</dbReference>
<reference evidence="4" key="2">
    <citation type="submission" date="2022-10" db="EMBL/GenBank/DDBJ databases">
        <title>Human gut microbiome strain richness.</title>
        <authorList>
            <person name="Chen-Liaw A."/>
        </authorList>
    </citation>
    <scope>NUCLEOTIDE SEQUENCE</scope>
    <source>
        <strain evidence="4">1001283st1_A3_1001283B150304_161114</strain>
    </source>
</reference>
<dbReference type="RefSeq" id="WP_130041222.1">
    <property type="nucleotide sequence ID" value="NZ_BAABXH010000001.1"/>
</dbReference>
<dbReference type="Pfam" id="PF00534">
    <property type="entry name" value="Glycos_transf_1"/>
    <property type="match status" value="1"/>
</dbReference>